<dbReference type="SUPFAM" id="SSF54495">
    <property type="entry name" value="UBC-like"/>
    <property type="match status" value="1"/>
</dbReference>
<dbReference type="GO" id="GO:0005634">
    <property type="term" value="C:nucleus"/>
    <property type="evidence" value="ECO:0007669"/>
    <property type="project" value="UniProtKB-SubCell"/>
</dbReference>
<evidence type="ECO:0000256" key="2">
    <source>
        <dbReference type="ARBA" id="ARBA00004123"/>
    </source>
</evidence>
<dbReference type="GO" id="GO:0030880">
    <property type="term" value="C:RNA polymerase complex"/>
    <property type="evidence" value="ECO:0007669"/>
    <property type="project" value="InterPro"/>
</dbReference>
<evidence type="ECO:0000256" key="1">
    <source>
        <dbReference type="ARBA" id="ARBA00001798"/>
    </source>
</evidence>
<comment type="catalytic activity">
    <reaction evidence="1">
        <text>[E2 ubiquitin-conjugating enzyme]-S-ubiquitinyl-L-cysteine + [acceptor protein]-L-lysine = [E2 ubiquitin-conjugating enzyme]-L-cysteine + [acceptor protein]-N(6)-ubiquitinyl-L-lysine.</text>
        <dbReference type="EC" id="2.3.2.31"/>
    </reaction>
</comment>
<comment type="pathway">
    <text evidence="3">Protein modification; protein ubiquitination.</text>
</comment>
<dbReference type="InterPro" id="IPR006575">
    <property type="entry name" value="RWD_dom"/>
</dbReference>
<keyword evidence="11" id="KW-0539">Nucleus</keyword>
<comment type="subcellular location">
    <subcellularLocation>
        <location evidence="2">Nucleus</location>
    </subcellularLocation>
</comment>
<evidence type="ECO:0000313" key="18">
    <source>
        <dbReference type="EMBL" id="EYC28574.1"/>
    </source>
</evidence>
<reference evidence="19" key="1">
    <citation type="journal article" date="2015" name="Nat. Genet.">
        <title>The genome and transcriptome of the zoonotic hookworm Ancylostoma ceylanicum identify infection-specific gene families.</title>
        <authorList>
            <person name="Schwarz E.M."/>
            <person name="Hu Y."/>
            <person name="Antoshechkin I."/>
            <person name="Miller M.M."/>
            <person name="Sternberg P.W."/>
            <person name="Aroian R.V."/>
        </authorList>
    </citation>
    <scope>NUCLEOTIDE SEQUENCE</scope>
    <source>
        <strain evidence="19">HY135</strain>
    </source>
</reference>
<dbReference type="PROSITE" id="PS50089">
    <property type="entry name" value="ZF_RING_2"/>
    <property type="match status" value="1"/>
</dbReference>
<dbReference type="Gene3D" id="1.20.1250.40">
    <property type="match status" value="1"/>
</dbReference>
<protein>
    <recommendedName>
        <fullName evidence="4">RBR-type E3 ubiquitin transferase</fullName>
        <ecNumber evidence="4">2.3.2.31</ecNumber>
    </recommendedName>
</protein>
<dbReference type="Pfam" id="PF22191">
    <property type="entry name" value="IBR_1"/>
    <property type="match status" value="1"/>
</dbReference>
<evidence type="ECO:0000256" key="3">
    <source>
        <dbReference type="ARBA" id="ARBA00004906"/>
    </source>
</evidence>
<dbReference type="InterPro" id="IPR002867">
    <property type="entry name" value="IBR_dom"/>
</dbReference>
<evidence type="ECO:0000256" key="8">
    <source>
        <dbReference type="ARBA" id="ARBA00022771"/>
    </source>
</evidence>
<evidence type="ECO:0000256" key="10">
    <source>
        <dbReference type="ARBA" id="ARBA00022833"/>
    </source>
</evidence>
<dbReference type="SMART" id="SM00184">
    <property type="entry name" value="RING"/>
    <property type="match status" value="1"/>
</dbReference>
<dbReference type="InterPro" id="IPR047548">
    <property type="entry name" value="Rcat_RBR_RNF14"/>
</dbReference>
<dbReference type="Gene3D" id="2.20.25.20">
    <property type="match status" value="1"/>
</dbReference>
<evidence type="ECO:0000256" key="4">
    <source>
        <dbReference type="ARBA" id="ARBA00012251"/>
    </source>
</evidence>
<dbReference type="CDD" id="cd23820">
    <property type="entry name" value="RWD_RNF14"/>
    <property type="match status" value="1"/>
</dbReference>
<dbReference type="OrthoDB" id="69641at2759"/>
<dbReference type="SMART" id="SM00647">
    <property type="entry name" value="IBR"/>
    <property type="match status" value="2"/>
</dbReference>
<dbReference type="InterPro" id="IPR038324">
    <property type="entry name" value="Rpb4/RPC9_sf"/>
</dbReference>
<name>A0A016VLX3_9BILA</name>
<dbReference type="Proteomes" id="UP000024635">
    <property type="component" value="Unassembled WGS sequence"/>
</dbReference>
<dbReference type="InterPro" id="IPR013083">
    <property type="entry name" value="Znf_RING/FYVE/PHD"/>
</dbReference>
<proteinExistence type="inferred from homology"/>
<dbReference type="FunFam" id="1.20.1250.40:FF:000010">
    <property type="entry name" value="RNA Polymerase II (B) subunit"/>
    <property type="match status" value="1"/>
</dbReference>
<comment type="similarity">
    <text evidence="12">Belongs to the RBR family. RNF14 subfamily.</text>
</comment>
<dbReference type="Pfam" id="PF05773">
    <property type="entry name" value="RWD"/>
    <property type="match status" value="1"/>
</dbReference>
<dbReference type="InterPro" id="IPR044066">
    <property type="entry name" value="TRIAD_supradom"/>
</dbReference>
<dbReference type="PROSITE" id="PS50908">
    <property type="entry name" value="RWD"/>
    <property type="match status" value="1"/>
</dbReference>
<dbReference type="SUPFAM" id="SSF47819">
    <property type="entry name" value="HRDC-like"/>
    <property type="match status" value="1"/>
</dbReference>
<dbReference type="Pfam" id="PF01485">
    <property type="entry name" value="IBR"/>
    <property type="match status" value="1"/>
</dbReference>
<dbReference type="EC" id="2.3.2.31" evidence="4"/>
<dbReference type="InterPro" id="IPR017907">
    <property type="entry name" value="Znf_RING_CS"/>
</dbReference>
<keyword evidence="6" id="KW-0479">Metal-binding</keyword>
<evidence type="ECO:0000256" key="5">
    <source>
        <dbReference type="ARBA" id="ARBA00022679"/>
    </source>
</evidence>
<dbReference type="PROSITE" id="PS51873">
    <property type="entry name" value="TRIAD"/>
    <property type="match status" value="1"/>
</dbReference>
<dbReference type="CDD" id="cd20341">
    <property type="entry name" value="BRcat_RBR_RNF14"/>
    <property type="match status" value="1"/>
</dbReference>
<dbReference type="Gene3D" id="1.20.120.1750">
    <property type="match status" value="1"/>
</dbReference>
<dbReference type="PROSITE" id="PS00518">
    <property type="entry name" value="ZF_RING_1"/>
    <property type="match status" value="1"/>
</dbReference>
<dbReference type="SUPFAM" id="SSF57850">
    <property type="entry name" value="RING/U-box"/>
    <property type="match status" value="3"/>
</dbReference>
<feature type="domain" description="RWD" evidence="16">
    <location>
        <begin position="128"/>
        <end position="249"/>
    </location>
</feature>
<feature type="compositionally biased region" description="Acidic residues" evidence="14">
    <location>
        <begin position="574"/>
        <end position="584"/>
    </location>
</feature>
<dbReference type="GO" id="GO:0008270">
    <property type="term" value="F:zinc ion binding"/>
    <property type="evidence" value="ECO:0007669"/>
    <property type="project" value="UniProtKB-KW"/>
</dbReference>
<dbReference type="SMART" id="SM00657">
    <property type="entry name" value="RPOL4c"/>
    <property type="match status" value="1"/>
</dbReference>
<dbReference type="Pfam" id="PF03874">
    <property type="entry name" value="RNA_pol_Rpb4"/>
    <property type="match status" value="1"/>
</dbReference>
<dbReference type="AlphaFoldDB" id="A0A016VLX3"/>
<gene>
    <name evidence="18" type="primary">Acey_s0007.g3295</name>
    <name evidence="18" type="ORF">Y032_0007g3295</name>
</gene>
<keyword evidence="10" id="KW-0862">Zinc</keyword>
<evidence type="ECO:0000259" key="15">
    <source>
        <dbReference type="PROSITE" id="PS50089"/>
    </source>
</evidence>
<dbReference type="FunFam" id="3.30.40.10:FF:000137">
    <property type="entry name" value="RanBP-type and C3HC4-type zinc finger-containing protein 1"/>
    <property type="match status" value="1"/>
</dbReference>
<keyword evidence="9" id="KW-0833">Ubl conjugation pathway</keyword>
<dbReference type="GO" id="GO:0006352">
    <property type="term" value="P:DNA-templated transcription initiation"/>
    <property type="evidence" value="ECO:0007669"/>
    <property type="project" value="InterPro"/>
</dbReference>
<dbReference type="InterPro" id="IPR006590">
    <property type="entry name" value="RNA_pol_Rpb4/RPC9_core"/>
</dbReference>
<accession>A0A016VLX3</accession>
<evidence type="ECO:0000259" key="16">
    <source>
        <dbReference type="PROSITE" id="PS50908"/>
    </source>
</evidence>
<keyword evidence="5" id="KW-0808">Transferase</keyword>
<sequence>MSSATKPNEDTVEEDATEMRFPKEFESQNCDALLTSEVFLLLEHRRQQNEAKDEIEDMSEVFIKTLNYARRLSRFKNRETIKAVRAIFSQKPLHKFEVAQIVNLCPETAEEAKVPFGMSSDTREEQLAEVEALKSVYDESRVVIDDGPLVCGRISIEMEPLSKPLTVIANTEQGRHSAELTTLPPVYLIFRLPSEYPVISPELSVECEWMADSLISVIESRLGEVCKENLGMSVLYFCCDTVVEIVQDAVRELSDICLDNVPYGKRHNLTGLELLRRVTDSSQQSEDRQFQSGCYDCEICFENKMGLHCVQFRPCMHVFCKDCVSAFFTEKLNNSEVKALSCPAANCQSIASQNTVRSIIGEEGYERYERILLDRALDQMADVVPCPRKTCQNPVLVSERTLNLGTCQMCGLSFCVLCFRAYHGVDGCNFKTIDKQRILKQWNSADAEERAFMARKFGGLKNLQVAGYCVVVVFFFQKIIDNILNEGWLEGNSKPCPRCRVSIEKNEGCNKMQCTKCAATFCWLCNRVLDKNNPYAHFNEEDGGTCANRLFEGITGSDSDDDEEGGINWMDFVRDDDSESDSEVEFVFQNSSDESD</sequence>
<dbReference type="GO" id="GO:0000166">
    <property type="term" value="F:nucleotide binding"/>
    <property type="evidence" value="ECO:0007669"/>
    <property type="project" value="InterPro"/>
</dbReference>
<dbReference type="PANTHER" id="PTHR11685">
    <property type="entry name" value="RBR FAMILY RING FINGER AND IBR DOMAIN-CONTAINING"/>
    <property type="match status" value="1"/>
</dbReference>
<evidence type="ECO:0000256" key="6">
    <source>
        <dbReference type="ARBA" id="ARBA00022723"/>
    </source>
</evidence>
<feature type="domain" description="RING-type" evidence="17">
    <location>
        <begin position="293"/>
        <end position="550"/>
    </location>
</feature>
<dbReference type="InterPro" id="IPR001841">
    <property type="entry name" value="Znf_RING"/>
</dbReference>
<dbReference type="GO" id="GO:0016567">
    <property type="term" value="P:protein ubiquitination"/>
    <property type="evidence" value="ECO:0007669"/>
    <property type="project" value="InterPro"/>
</dbReference>
<evidence type="ECO:0000256" key="9">
    <source>
        <dbReference type="ARBA" id="ARBA00022786"/>
    </source>
</evidence>
<dbReference type="EMBL" id="JARK01001343">
    <property type="protein sequence ID" value="EYC28574.1"/>
    <property type="molecule type" value="Genomic_DNA"/>
</dbReference>
<feature type="domain" description="RING-type" evidence="15">
    <location>
        <begin position="297"/>
        <end position="346"/>
    </location>
</feature>
<evidence type="ECO:0000256" key="12">
    <source>
        <dbReference type="ARBA" id="ARBA00044508"/>
    </source>
</evidence>
<dbReference type="CDD" id="cd20354">
    <property type="entry name" value="Rcat_RBR_RNF14"/>
    <property type="match status" value="1"/>
</dbReference>
<dbReference type="STRING" id="53326.A0A016VLX3"/>
<keyword evidence="19" id="KW-1185">Reference proteome</keyword>
<keyword evidence="8 13" id="KW-0863">Zinc-finger</keyword>
<evidence type="ECO:0000256" key="7">
    <source>
        <dbReference type="ARBA" id="ARBA00022737"/>
    </source>
</evidence>
<dbReference type="InterPro" id="IPR031127">
    <property type="entry name" value="E3_UB_ligase_RBR"/>
</dbReference>
<keyword evidence="7" id="KW-0677">Repeat</keyword>
<dbReference type="InterPro" id="IPR010997">
    <property type="entry name" value="HRDC-like_sf"/>
</dbReference>
<dbReference type="Gene3D" id="3.30.40.10">
    <property type="entry name" value="Zinc/RING finger domain, C3HC4 (zinc finger)"/>
    <property type="match status" value="1"/>
</dbReference>
<feature type="region of interest" description="Disordered" evidence="14">
    <location>
        <begin position="556"/>
        <end position="596"/>
    </location>
</feature>
<organism evidence="18 19">
    <name type="scientific">Ancylostoma ceylanicum</name>
    <dbReference type="NCBI Taxonomy" id="53326"/>
    <lineage>
        <taxon>Eukaryota</taxon>
        <taxon>Metazoa</taxon>
        <taxon>Ecdysozoa</taxon>
        <taxon>Nematoda</taxon>
        <taxon>Chromadorea</taxon>
        <taxon>Rhabditida</taxon>
        <taxon>Rhabditina</taxon>
        <taxon>Rhabditomorpha</taxon>
        <taxon>Strongyloidea</taxon>
        <taxon>Ancylostomatidae</taxon>
        <taxon>Ancylostomatinae</taxon>
        <taxon>Ancylostoma</taxon>
    </lineage>
</organism>
<evidence type="ECO:0000313" key="19">
    <source>
        <dbReference type="Proteomes" id="UP000024635"/>
    </source>
</evidence>
<dbReference type="SMART" id="SM00591">
    <property type="entry name" value="RWD"/>
    <property type="match status" value="1"/>
</dbReference>
<evidence type="ECO:0000256" key="13">
    <source>
        <dbReference type="PROSITE-ProRule" id="PRU00175"/>
    </source>
</evidence>
<evidence type="ECO:0000259" key="17">
    <source>
        <dbReference type="PROSITE" id="PS51873"/>
    </source>
</evidence>
<dbReference type="InterPro" id="IPR016135">
    <property type="entry name" value="UBQ-conjugating_enzyme/RWD"/>
</dbReference>
<comment type="caution">
    <text evidence="18">The sequence shown here is derived from an EMBL/GenBank/DDBJ whole genome shotgun (WGS) entry which is preliminary data.</text>
</comment>
<evidence type="ECO:0000256" key="11">
    <source>
        <dbReference type="ARBA" id="ARBA00023242"/>
    </source>
</evidence>
<dbReference type="InterPro" id="IPR005574">
    <property type="entry name" value="Rpb4/RPC9"/>
</dbReference>
<evidence type="ECO:0000256" key="14">
    <source>
        <dbReference type="SAM" id="MobiDB-lite"/>
    </source>
</evidence>
<dbReference type="GO" id="GO:0061630">
    <property type="term" value="F:ubiquitin protein ligase activity"/>
    <property type="evidence" value="ECO:0007669"/>
    <property type="project" value="UniProtKB-EC"/>
</dbReference>